<accession>A0A1Y3QZD4</accession>
<evidence type="ECO:0000256" key="1">
    <source>
        <dbReference type="SAM" id="Coils"/>
    </source>
</evidence>
<evidence type="ECO:0000256" key="2">
    <source>
        <dbReference type="SAM" id="SignalP"/>
    </source>
</evidence>
<dbReference type="EMBL" id="NFHB01000001">
    <property type="protein sequence ID" value="OUN05043.1"/>
    <property type="molecule type" value="Genomic_DNA"/>
</dbReference>
<dbReference type="RefSeq" id="WP_087401060.1">
    <property type="nucleotide sequence ID" value="NZ_JBCOMP010000045.1"/>
</dbReference>
<feature type="domain" description="DUF4988" evidence="3">
    <location>
        <begin position="27"/>
        <end position="206"/>
    </location>
</feature>
<keyword evidence="2" id="KW-0732">Signal</keyword>
<feature type="chain" id="PRO_5013051001" description="DUF4988 domain-containing protein" evidence="2">
    <location>
        <begin position="22"/>
        <end position="536"/>
    </location>
</feature>
<dbReference type="AlphaFoldDB" id="A0A1Y3QZD4"/>
<dbReference type="Pfam" id="PF16378">
    <property type="entry name" value="DUF4988"/>
    <property type="match status" value="1"/>
</dbReference>
<reference evidence="5" key="1">
    <citation type="submission" date="2017-04" db="EMBL/GenBank/DDBJ databases">
        <title>Function of individual gut microbiota members based on whole genome sequencing of pure cultures obtained from chicken caecum.</title>
        <authorList>
            <person name="Medvecky M."/>
            <person name="Cejkova D."/>
            <person name="Polansky O."/>
            <person name="Karasova D."/>
            <person name="Kubasova T."/>
            <person name="Cizek A."/>
            <person name="Rychlik I."/>
        </authorList>
    </citation>
    <scope>NUCLEOTIDE SEQUENCE [LARGE SCALE GENOMIC DNA]</scope>
    <source>
        <strain evidence="5">An90</strain>
    </source>
</reference>
<dbReference type="InterPro" id="IPR027828">
    <property type="entry name" value="DUF4465"/>
</dbReference>
<gene>
    <name evidence="4" type="ORF">B5G41_01700</name>
</gene>
<comment type="caution">
    <text evidence="4">The sequence shown here is derived from an EMBL/GenBank/DDBJ whole genome shotgun (WGS) entry which is preliminary data.</text>
</comment>
<keyword evidence="1" id="KW-0175">Coiled coil</keyword>
<dbReference type="InterPro" id="IPR032149">
    <property type="entry name" value="DUF4988"/>
</dbReference>
<name>A0A1Y3QZD4_9BACT</name>
<evidence type="ECO:0000313" key="5">
    <source>
        <dbReference type="Proteomes" id="UP000195772"/>
    </source>
</evidence>
<feature type="coiled-coil region" evidence="1">
    <location>
        <begin position="31"/>
        <end position="65"/>
    </location>
</feature>
<dbReference type="Proteomes" id="UP000195772">
    <property type="component" value="Unassembled WGS sequence"/>
</dbReference>
<evidence type="ECO:0000313" key="4">
    <source>
        <dbReference type="EMBL" id="OUN05043.1"/>
    </source>
</evidence>
<dbReference type="eggNOG" id="COG4886">
    <property type="taxonomic scope" value="Bacteria"/>
</dbReference>
<proteinExistence type="predicted"/>
<dbReference type="Gene3D" id="2.60.120.1350">
    <property type="entry name" value="Protein of unknown function DUF4465"/>
    <property type="match status" value="1"/>
</dbReference>
<sequence>MKKLFTLLAIALLGVSAWSCSYDDDDLWKAVDDLDSRMEAMEQAMKSANTDIDALRKLVDALQNNVTVTSVVKNNDGYTITFSNGETATITDGKNGIDAPAVSVKKDDDGLYYWTLGGEFILVDGEKIKAQGEDGAPGASAVAPKLRIDTQTKEWEMSVDGGKTWTKMGVKAEGKDGDSMFESVDTASNPGFAVFTLADGGKIEIPMQGALSIAISAKNGIFVYDEKQTFTIESKGVERMTWTKPDGWKVSVEGNALTVVAPAKANSYAETEGVIALIGMAGNFSCMAEFQVSVADTHSYTVTFEGSDWAKWVACNYDPEKYSTTQLGSPDDYVWVDETTQLTTGRPTGFINGWGYPWFVCSYNSNSLDQGKYGGYLYDLYVYNPDGTEDSMTGGGCNGSDNFLTTFGYLDLDFPYGDGRPILKFADGKARTVKSIHVNSTCYFYSVAMSGNGLSPALTKDVTYYATGYDADDKEIKTITMTFATPEAVTKEWTKWDLSELGEIVSLRLNQAGGADNGYGYSLPAYYAVDDITVEW</sequence>
<dbReference type="Pfam" id="PF14717">
    <property type="entry name" value="DUF4465"/>
    <property type="match status" value="1"/>
</dbReference>
<protein>
    <recommendedName>
        <fullName evidence="3">DUF4988 domain-containing protein</fullName>
    </recommendedName>
</protein>
<evidence type="ECO:0000259" key="3">
    <source>
        <dbReference type="Pfam" id="PF16378"/>
    </source>
</evidence>
<dbReference type="OrthoDB" id="975232at2"/>
<organism evidence="4 5">
    <name type="scientific">Alistipes onderdonkii</name>
    <dbReference type="NCBI Taxonomy" id="328813"/>
    <lineage>
        <taxon>Bacteria</taxon>
        <taxon>Pseudomonadati</taxon>
        <taxon>Bacteroidota</taxon>
        <taxon>Bacteroidia</taxon>
        <taxon>Bacteroidales</taxon>
        <taxon>Rikenellaceae</taxon>
        <taxon>Alistipes</taxon>
    </lineage>
</organism>
<feature type="signal peptide" evidence="2">
    <location>
        <begin position="1"/>
        <end position="21"/>
    </location>
</feature>